<dbReference type="PROSITE" id="PS50943">
    <property type="entry name" value="HTH_CROC1"/>
    <property type="match status" value="1"/>
</dbReference>
<reference evidence="4" key="1">
    <citation type="submission" date="2023-07" db="EMBL/GenBank/DDBJ databases">
        <title>Defluviimonas sediminis sp. nov., isolated from mangrove sediment.</title>
        <authorList>
            <person name="Liu L."/>
            <person name="Li J."/>
            <person name="Huang Y."/>
            <person name="Pan J."/>
            <person name="Li M."/>
        </authorList>
    </citation>
    <scope>NUCLEOTIDE SEQUENCE [LARGE SCALE GENOMIC DNA]</scope>
    <source>
        <strain evidence="4">FT324</strain>
    </source>
</reference>
<keyword evidence="1" id="KW-0472">Membrane</keyword>
<keyword evidence="1" id="KW-1133">Transmembrane helix</keyword>
<evidence type="ECO:0000259" key="2">
    <source>
        <dbReference type="PROSITE" id="PS50943"/>
    </source>
</evidence>
<evidence type="ECO:0000313" key="3">
    <source>
        <dbReference type="EMBL" id="MCT8328371.1"/>
    </source>
</evidence>
<dbReference type="SMART" id="SM00530">
    <property type="entry name" value="HTH_XRE"/>
    <property type="match status" value="1"/>
</dbReference>
<dbReference type="EMBL" id="JAOCQF010000001">
    <property type="protein sequence ID" value="MCT8328371.1"/>
    <property type="molecule type" value="Genomic_DNA"/>
</dbReference>
<proteinExistence type="predicted"/>
<accession>A0ABT2NHI1</accession>
<organism evidence="3 4">
    <name type="scientific">Albidovulum sediminis</name>
    <dbReference type="NCBI Taxonomy" id="3066345"/>
    <lineage>
        <taxon>Bacteria</taxon>
        <taxon>Pseudomonadati</taxon>
        <taxon>Pseudomonadota</taxon>
        <taxon>Alphaproteobacteria</taxon>
        <taxon>Rhodobacterales</taxon>
        <taxon>Paracoccaceae</taxon>
        <taxon>Albidovulum</taxon>
    </lineage>
</organism>
<dbReference type="Proteomes" id="UP001205601">
    <property type="component" value="Unassembled WGS sequence"/>
</dbReference>
<dbReference type="SUPFAM" id="SSF47413">
    <property type="entry name" value="lambda repressor-like DNA-binding domains"/>
    <property type="match status" value="1"/>
</dbReference>
<keyword evidence="4" id="KW-1185">Reference proteome</keyword>
<feature type="domain" description="HTH cro/C1-type" evidence="2">
    <location>
        <begin position="28"/>
        <end position="74"/>
    </location>
</feature>
<dbReference type="RefSeq" id="WP_261493804.1">
    <property type="nucleotide sequence ID" value="NZ_JAOCQF010000001.1"/>
</dbReference>
<keyword evidence="1" id="KW-0812">Transmembrane</keyword>
<feature type="transmembrane region" description="Helical" evidence="1">
    <location>
        <begin position="223"/>
        <end position="241"/>
    </location>
</feature>
<dbReference type="Pfam" id="PF01381">
    <property type="entry name" value="HTH_3"/>
    <property type="match status" value="1"/>
</dbReference>
<evidence type="ECO:0000256" key="1">
    <source>
        <dbReference type="SAM" id="Phobius"/>
    </source>
</evidence>
<evidence type="ECO:0000313" key="4">
    <source>
        <dbReference type="Proteomes" id="UP001205601"/>
    </source>
</evidence>
<gene>
    <name evidence="3" type="ORF">N5I32_02480</name>
</gene>
<dbReference type="Gene3D" id="1.10.260.40">
    <property type="entry name" value="lambda repressor-like DNA-binding domains"/>
    <property type="match status" value="1"/>
</dbReference>
<dbReference type="CDD" id="cd00093">
    <property type="entry name" value="HTH_XRE"/>
    <property type="match status" value="1"/>
</dbReference>
<sequence>MLKKTDKRDRAALFRERLSQAMADKAETQSGLARKVGVDRSTISQLLAGGTARLPNAQVVAECAAALAVSADWLLGLTERPEPLANLLATSLTLTEAPRALIDETIFGWHQEAAGYKVRHVPATLPDMLKTREMLRWEYEPQLGRSADQAIGASEDRLEWMRSARSDYEIAMPLHELRAFARAEGYYAGLPAPVRAAQLDRLAQISDQLYPRLRLYVFDARRVFSAPVTVFGPLLAVIYLGRHYVAFRDSQRVGAITQHFDWLVREAEVGARDFPALLKTLQDEVRASPRPAGPDRSR</sequence>
<dbReference type="InterPro" id="IPR001387">
    <property type="entry name" value="Cro/C1-type_HTH"/>
</dbReference>
<protein>
    <submittedName>
        <fullName evidence="3">Helix-turn-helix domain-containing protein</fullName>
    </submittedName>
</protein>
<comment type="caution">
    <text evidence="3">The sequence shown here is derived from an EMBL/GenBank/DDBJ whole genome shotgun (WGS) entry which is preliminary data.</text>
</comment>
<name>A0ABT2NHI1_9RHOB</name>
<dbReference type="InterPro" id="IPR010982">
    <property type="entry name" value="Lambda_DNA-bd_dom_sf"/>
</dbReference>